<dbReference type="Gene3D" id="6.20.240.20">
    <property type="match status" value="1"/>
</dbReference>
<dbReference type="SMART" id="SM01132">
    <property type="entry name" value="DIL"/>
    <property type="match status" value="1"/>
</dbReference>
<dbReference type="InterPro" id="IPR027417">
    <property type="entry name" value="P-loop_NTPase"/>
</dbReference>
<dbReference type="EMBL" id="CP151503">
    <property type="protein sequence ID" value="WZN60543.1"/>
    <property type="molecule type" value="Genomic_DNA"/>
</dbReference>
<keyword evidence="3 8" id="KW-0175">Coiled coil</keyword>
<gene>
    <name evidence="12" type="ORF">HKI87_03g20770</name>
</gene>
<keyword evidence="6 7" id="KW-0009">Actin-binding</keyword>
<dbReference type="SUPFAM" id="SSF52540">
    <property type="entry name" value="P-loop containing nucleoside triphosphate hydrolases"/>
    <property type="match status" value="1"/>
</dbReference>
<dbReference type="GO" id="GO:0030048">
    <property type="term" value="P:actin filament-based movement"/>
    <property type="evidence" value="ECO:0007669"/>
    <property type="project" value="UniProtKB-ARBA"/>
</dbReference>
<feature type="coiled-coil region" evidence="8">
    <location>
        <begin position="1049"/>
        <end position="1129"/>
    </location>
</feature>
<dbReference type="GO" id="GO:0051015">
    <property type="term" value="F:actin filament binding"/>
    <property type="evidence" value="ECO:0007669"/>
    <property type="project" value="TreeGrafter"/>
</dbReference>
<dbReference type="GO" id="GO:0007015">
    <property type="term" value="P:actin filament organization"/>
    <property type="evidence" value="ECO:0007669"/>
    <property type="project" value="TreeGrafter"/>
</dbReference>
<dbReference type="Gene3D" id="1.10.287.1490">
    <property type="match status" value="1"/>
</dbReference>
<dbReference type="GO" id="GO:0016459">
    <property type="term" value="C:myosin complex"/>
    <property type="evidence" value="ECO:0007669"/>
    <property type="project" value="UniProtKB-KW"/>
</dbReference>
<evidence type="ECO:0000256" key="6">
    <source>
        <dbReference type="ARBA" id="ARBA00023203"/>
    </source>
</evidence>
<keyword evidence="4 7" id="KW-0518">Myosin</keyword>
<dbReference type="InterPro" id="IPR002710">
    <property type="entry name" value="Dilute_dom"/>
</dbReference>
<dbReference type="Proteomes" id="UP001472866">
    <property type="component" value="Chromosome 03"/>
</dbReference>
<keyword evidence="13" id="KW-1185">Reference proteome</keyword>
<dbReference type="Gene3D" id="1.20.58.530">
    <property type="match status" value="1"/>
</dbReference>
<dbReference type="SMART" id="SM00382">
    <property type="entry name" value="AAA"/>
    <property type="match status" value="1"/>
</dbReference>
<dbReference type="GO" id="GO:0005737">
    <property type="term" value="C:cytoplasm"/>
    <property type="evidence" value="ECO:0007669"/>
    <property type="project" value="TreeGrafter"/>
</dbReference>
<feature type="coiled-coil region" evidence="8">
    <location>
        <begin position="940"/>
        <end position="1020"/>
    </location>
</feature>
<evidence type="ECO:0000313" key="12">
    <source>
        <dbReference type="EMBL" id="WZN60543.1"/>
    </source>
</evidence>
<keyword evidence="1 7" id="KW-0547">Nucleotide-binding</keyword>
<dbReference type="SMART" id="SM00015">
    <property type="entry name" value="IQ"/>
    <property type="match status" value="5"/>
</dbReference>
<dbReference type="InterPro" id="IPR036961">
    <property type="entry name" value="Kinesin_motor_dom_sf"/>
</dbReference>
<accession>A0AAX4P385</accession>
<evidence type="ECO:0000256" key="4">
    <source>
        <dbReference type="ARBA" id="ARBA00023123"/>
    </source>
</evidence>
<evidence type="ECO:0000256" key="1">
    <source>
        <dbReference type="ARBA" id="ARBA00022741"/>
    </source>
</evidence>
<feature type="domain" description="Myosin motor" evidence="11">
    <location>
        <begin position="84"/>
        <end position="809"/>
    </location>
</feature>
<dbReference type="GO" id="GO:0016020">
    <property type="term" value="C:membrane"/>
    <property type="evidence" value="ECO:0007669"/>
    <property type="project" value="TreeGrafter"/>
</dbReference>
<feature type="region of interest" description="Disordered" evidence="9">
    <location>
        <begin position="201"/>
        <end position="222"/>
    </location>
</feature>
<feature type="binding site" evidence="7">
    <location>
        <begin position="178"/>
        <end position="185"/>
    </location>
    <ligand>
        <name>ATP</name>
        <dbReference type="ChEBI" id="CHEBI:30616"/>
    </ligand>
</feature>
<evidence type="ECO:0000256" key="3">
    <source>
        <dbReference type="ARBA" id="ARBA00023054"/>
    </source>
</evidence>
<dbReference type="GO" id="GO:0000146">
    <property type="term" value="F:microfilament motor activity"/>
    <property type="evidence" value="ECO:0007669"/>
    <property type="project" value="TreeGrafter"/>
</dbReference>
<evidence type="ECO:0000256" key="8">
    <source>
        <dbReference type="SAM" id="Coils"/>
    </source>
</evidence>
<keyword evidence="5 7" id="KW-0505">Motor protein</keyword>
<dbReference type="Gene3D" id="1.20.120.720">
    <property type="entry name" value="Myosin VI head, motor domain, U50 subdomain"/>
    <property type="match status" value="1"/>
</dbReference>
<comment type="similarity">
    <text evidence="7">Belongs to the TRAFAC class myosin-kinesin ATPase superfamily. Myosin family.</text>
</comment>
<evidence type="ECO:0000256" key="7">
    <source>
        <dbReference type="PROSITE-ProRule" id="PRU00782"/>
    </source>
</evidence>
<organism evidence="12 13">
    <name type="scientific">Chloropicon roscoffensis</name>
    <dbReference type="NCBI Taxonomy" id="1461544"/>
    <lineage>
        <taxon>Eukaryota</taxon>
        <taxon>Viridiplantae</taxon>
        <taxon>Chlorophyta</taxon>
        <taxon>Chloropicophyceae</taxon>
        <taxon>Chloropicales</taxon>
        <taxon>Chloropicaceae</taxon>
        <taxon>Chloropicon</taxon>
    </lineage>
</organism>
<feature type="domain" description="Dilute" evidence="10">
    <location>
        <begin position="1286"/>
        <end position="1487"/>
    </location>
</feature>
<evidence type="ECO:0000259" key="11">
    <source>
        <dbReference type="PROSITE" id="PS51456"/>
    </source>
</evidence>
<dbReference type="Pfam" id="PF00612">
    <property type="entry name" value="IQ"/>
    <property type="match status" value="4"/>
</dbReference>
<dbReference type="Gene3D" id="1.10.10.820">
    <property type="match status" value="1"/>
</dbReference>
<evidence type="ECO:0000259" key="10">
    <source>
        <dbReference type="PROSITE" id="PS51126"/>
    </source>
</evidence>
<dbReference type="Gene3D" id="3.40.850.10">
    <property type="entry name" value="Kinesin motor domain"/>
    <property type="match status" value="1"/>
</dbReference>
<dbReference type="FunFam" id="1.10.10.820:FF:000001">
    <property type="entry name" value="Myosin heavy chain"/>
    <property type="match status" value="1"/>
</dbReference>
<keyword evidence="2 7" id="KW-0067">ATP-binding</keyword>
<evidence type="ECO:0000256" key="5">
    <source>
        <dbReference type="ARBA" id="ARBA00023175"/>
    </source>
</evidence>
<reference evidence="12 13" key="1">
    <citation type="submission" date="2024-03" db="EMBL/GenBank/DDBJ databases">
        <title>Complete genome sequence of the green alga Chloropicon roscoffensis RCC1871.</title>
        <authorList>
            <person name="Lemieux C."/>
            <person name="Pombert J.-F."/>
            <person name="Otis C."/>
            <person name="Turmel M."/>
        </authorList>
    </citation>
    <scope>NUCLEOTIDE SEQUENCE [LARGE SCALE GENOMIC DNA]</scope>
    <source>
        <strain evidence="12 13">RCC1871</strain>
    </source>
</reference>
<evidence type="ECO:0000256" key="2">
    <source>
        <dbReference type="ARBA" id="ARBA00022840"/>
    </source>
</evidence>
<dbReference type="PANTHER" id="PTHR13140">
    <property type="entry name" value="MYOSIN"/>
    <property type="match status" value="1"/>
</dbReference>
<evidence type="ECO:0000256" key="9">
    <source>
        <dbReference type="SAM" id="MobiDB-lite"/>
    </source>
</evidence>
<dbReference type="PROSITE" id="PS50096">
    <property type="entry name" value="IQ"/>
    <property type="match status" value="5"/>
</dbReference>
<dbReference type="SMART" id="SM00242">
    <property type="entry name" value="MYSc"/>
    <property type="match status" value="1"/>
</dbReference>
<dbReference type="Gene3D" id="1.20.5.190">
    <property type="match status" value="2"/>
</dbReference>
<dbReference type="GO" id="GO:0005524">
    <property type="term" value="F:ATP binding"/>
    <property type="evidence" value="ECO:0007669"/>
    <property type="project" value="UniProtKB-UniRule"/>
</dbReference>
<sequence length="1568" mass="177670">MSESLEQQFAEGSLVWVRNQKSSCSLPWLKAVVVAAAAEGEGVELELQVHSDLKDIFAFDESPEAGTRLRSSPESCRSRTEDDTIVEDLVLSTVLHEPAVLKNLGLRYLCDDIYTYSGQILIAVNPFKPLKSLYGPTMMRRYYDKFLGDASPHVYAIAEQAYKSMLIDRGPQSILISGESGAGKTETAKLVMQYLAMRHAAPPRQRASTSEGPDLSEAKGASPFTAGLVSSNARRRRNSNPVEQQVLQSNPLLEAFGNAKTVRNANSSRFGKYVDLKFNDMGQIETAHIETYLLERTRVVQLSSMERSYHIFYQLCKGASPEQREELYLQSHTVSDFAYLSCSEVLGIDGVDDADDFSVTQRAMSLIGISEGEQLEALKIVSAILHMGNILFSDALESDSAVMDGSLVKDGSEKHLKAAASLLGVQEDDLEQALTTRTIVAPDNTYRKGLSPSDAVKARDALSKTLYEKLFNWVVEVVNRNMHSDSATSHKLSIGILDIYGFESFKTNSFEQLCINLANEHLQQHFNFQVLRHEQEEYTKEGIDWKFIDFQDNQEVLDTIVGTGGKNKLSGIMPILDECCRLPRTTAADFCFSLKDKLGSNSSMMFHKKHPHCFEVRHYAGPVMYDTTHMIEKNKDYIVLEHTNLAKSSTSNFLQVLFLAGCEDVGDSKTKTTFKLRTVSSIFSKQLKELMSALCQTDPHYIRCIKPNYSCLRGNFVAGYVNEQLAYGGVMEAIRIARSGFPSRKHFCDFVYRYDILLDAKTREMCEDSDDKHVTELILRTLNLQRWQVGETKVFMKEGVVPILENKRNAILYDAVVCIQSHFRSHLVQRQVKEMREALVIIQSYWRRELAKKMFNDLKVARAATLIQSSWRMLPHRKRFVAHRRNQKAIIIQACVRSYFARKESDAAKLVLIRKARKASAINIQRYWRRHQAQKEFARIKEEAAYVRNLEDENRYLKEQISLARESISKSSEEDAATLEKMEGLKAEFAKRLASLEGKLLDATTQRDNLLTELQEMKRVQEEATSSAREKDQAMLALQDSGKDLQGRISKLEGTVDNLQSSLDNTTAENELLRDQVQTAQNDIKGRLEESESTCVNLKSENEQLRSEAKKFQKQILDLEERLQSDKATANGFKDQLEMMSPDKLGLDEVEESKIVQEVVHPLAFDKLSPEKQKDFLDLISMAMKNLQYINGTSVSAFWISLTLWDWAREWDAPEFQGALDTIPGQILSKFREYDSVHDRSHCWHVINTAIALSYLSRHKPPLKDFECAKTSELQLAVFATGIGVDNTILFRDLRQMMYNILNPARLVDTANKSSGLSRKRLDIPATVKAFLLDLQGIMSDIESAHMSNVLAKTFVLEMLNMTDMEILNQLLMRRECCSTSSARILDLTLRHIEKWALQSCSALSLKEVRWSLRRSIQACNFLLVHKTDIARAFKHGIPLTQLLEGKTDKLNLQQVYRLVAYHHDDWILGNRMNSDSYGLLHGLKREIAKNAGSNAHRMASPTPLSPNHAVTWRTGDDDTEAELLIDVVSASIDFESALREALVGATPEDPWDKFDQFPSFLRAKKMF</sequence>
<dbReference type="PANTHER" id="PTHR13140:SF781">
    <property type="entry name" value="MYOSIN-15"/>
    <property type="match status" value="1"/>
</dbReference>
<evidence type="ECO:0000313" key="13">
    <source>
        <dbReference type="Proteomes" id="UP001472866"/>
    </source>
</evidence>
<dbReference type="PROSITE" id="PS51126">
    <property type="entry name" value="DILUTE"/>
    <property type="match status" value="1"/>
</dbReference>
<name>A0AAX4P385_9CHLO</name>
<feature type="region of interest" description="Actin-binding" evidence="7">
    <location>
        <begin position="687"/>
        <end position="709"/>
    </location>
</feature>
<dbReference type="PROSITE" id="PS51456">
    <property type="entry name" value="MYOSIN_MOTOR"/>
    <property type="match status" value="1"/>
</dbReference>
<dbReference type="Pfam" id="PF00063">
    <property type="entry name" value="Myosin_head"/>
    <property type="match status" value="1"/>
</dbReference>
<dbReference type="Pfam" id="PF01843">
    <property type="entry name" value="DIL"/>
    <property type="match status" value="1"/>
</dbReference>
<dbReference type="InterPro" id="IPR001609">
    <property type="entry name" value="Myosin_head_motor_dom-like"/>
</dbReference>
<dbReference type="InterPro" id="IPR000048">
    <property type="entry name" value="IQ_motif_EF-hand-BS"/>
</dbReference>
<proteinExistence type="inferred from homology"/>
<dbReference type="InterPro" id="IPR003593">
    <property type="entry name" value="AAA+_ATPase"/>
</dbReference>
<dbReference type="PRINTS" id="PR00193">
    <property type="entry name" value="MYOSINHEAVY"/>
</dbReference>
<protein>
    <submittedName>
        <fullName evidence="12">Myosin</fullName>
    </submittedName>
</protein>